<evidence type="ECO:0000256" key="2">
    <source>
        <dbReference type="ARBA" id="ARBA00005810"/>
    </source>
</evidence>
<accession>A0A0D6JAV1</accession>
<evidence type="ECO:0000256" key="7">
    <source>
        <dbReference type="ARBA" id="ARBA00022777"/>
    </source>
</evidence>
<dbReference type="InterPro" id="IPR000550">
    <property type="entry name" value="Hppk"/>
</dbReference>
<dbReference type="RefSeq" id="WP_046476452.1">
    <property type="nucleotide sequence ID" value="NZ_LN829118.1"/>
</dbReference>
<evidence type="ECO:0000256" key="10">
    <source>
        <dbReference type="ARBA" id="ARBA00029409"/>
    </source>
</evidence>
<evidence type="ECO:0000256" key="3">
    <source>
        <dbReference type="ARBA" id="ARBA00013253"/>
    </source>
</evidence>
<comment type="similarity">
    <text evidence="2">Belongs to the HPPK family.</text>
</comment>
<feature type="domain" description="7,8-dihydro-6-hydroxymethylpterin-pyrophosphokinase" evidence="13">
    <location>
        <begin position="97"/>
        <end position="108"/>
    </location>
</feature>
<dbReference type="NCBIfam" id="TIGR01498">
    <property type="entry name" value="folK"/>
    <property type="match status" value="1"/>
</dbReference>
<keyword evidence="9" id="KW-0289">Folate biosynthesis</keyword>
<evidence type="ECO:0000313" key="15">
    <source>
        <dbReference type="Proteomes" id="UP000033187"/>
    </source>
</evidence>
<dbReference type="GO" id="GO:0016301">
    <property type="term" value="F:kinase activity"/>
    <property type="evidence" value="ECO:0007669"/>
    <property type="project" value="UniProtKB-KW"/>
</dbReference>
<keyword evidence="15" id="KW-1185">Reference proteome</keyword>
<dbReference type="OrthoDB" id="9808041at2"/>
<dbReference type="UniPathway" id="UPA00077">
    <property type="reaction ID" value="UER00155"/>
</dbReference>
<gene>
    <name evidence="14" type="primary">folK</name>
    <name evidence="14" type="ORF">YBN1229_v1_0593</name>
</gene>
<keyword evidence="8" id="KW-0067">ATP-binding</keyword>
<dbReference type="AlphaFoldDB" id="A0A0D6JAV1"/>
<dbReference type="KEGG" id="fil:BN1229_v1_0591"/>
<evidence type="ECO:0000259" key="13">
    <source>
        <dbReference type="PROSITE" id="PS00794"/>
    </source>
</evidence>
<dbReference type="PANTHER" id="PTHR43071">
    <property type="entry name" value="2-AMINO-4-HYDROXY-6-HYDROXYMETHYLDIHYDROPTERIDINE PYROPHOSPHOKINASE"/>
    <property type="match status" value="1"/>
</dbReference>
<dbReference type="Gene3D" id="3.30.70.560">
    <property type="entry name" value="7,8-Dihydro-6-hydroxymethylpterin-pyrophosphokinase HPPK"/>
    <property type="match status" value="1"/>
</dbReference>
<dbReference type="PANTHER" id="PTHR43071:SF1">
    <property type="entry name" value="2-AMINO-4-HYDROXY-6-HYDROXYMETHYLDIHYDROPTERIDINE PYROPHOSPHOKINASE"/>
    <property type="match status" value="1"/>
</dbReference>
<evidence type="ECO:0000256" key="5">
    <source>
        <dbReference type="ARBA" id="ARBA00022679"/>
    </source>
</evidence>
<proteinExistence type="inferred from homology"/>
<keyword evidence="6" id="KW-0547">Nucleotide-binding</keyword>
<organism evidence="14 15">
    <name type="scientific">Candidatus Filomicrobium marinum</name>
    <dbReference type="NCBI Taxonomy" id="1608628"/>
    <lineage>
        <taxon>Bacteria</taxon>
        <taxon>Pseudomonadati</taxon>
        <taxon>Pseudomonadota</taxon>
        <taxon>Alphaproteobacteria</taxon>
        <taxon>Hyphomicrobiales</taxon>
        <taxon>Hyphomicrobiaceae</taxon>
        <taxon>Filomicrobium</taxon>
    </lineage>
</organism>
<evidence type="ECO:0000256" key="4">
    <source>
        <dbReference type="ARBA" id="ARBA00016218"/>
    </source>
</evidence>
<keyword evidence="7 14" id="KW-0418">Kinase</keyword>
<dbReference type="GO" id="GO:0005524">
    <property type="term" value="F:ATP binding"/>
    <property type="evidence" value="ECO:0007669"/>
    <property type="project" value="UniProtKB-KW"/>
</dbReference>
<dbReference type="Proteomes" id="UP000033187">
    <property type="component" value="Chromosome 1"/>
</dbReference>
<dbReference type="KEGG" id="fiy:BN1229_v1_0593"/>
<dbReference type="GO" id="GO:0046656">
    <property type="term" value="P:folic acid biosynthetic process"/>
    <property type="evidence" value="ECO:0007669"/>
    <property type="project" value="UniProtKB-KW"/>
</dbReference>
<evidence type="ECO:0000256" key="12">
    <source>
        <dbReference type="ARBA" id="ARBA00033413"/>
    </source>
</evidence>
<sequence length="167" mass="18579">MNRDDGHAPAFDAIVALGSNIGDKVGNIERALSLIAKSGDVQLVKRSRNYRTPPWGKTDQDWFVNACVSVTTELSPHGLLRRCLEVETQMGRERSEKWGPRVIDLDVLVYRGVEMSDKELVLPHPHITQRAFVLAPLADVAADMELNGRTIEEWLHDIDAEGVTPLA</sequence>
<name>A0A0D6JAV1_9HYPH</name>
<dbReference type="SUPFAM" id="SSF55083">
    <property type="entry name" value="6-hydroxymethyl-7,8-dihydropterin pyrophosphokinase, HPPK"/>
    <property type="match status" value="1"/>
</dbReference>
<comment type="pathway">
    <text evidence="1">Cofactor biosynthesis; tetrahydrofolate biosynthesis; 2-amino-4-hydroxy-6-hydroxymethyl-7,8-dihydropteridine diphosphate from 7,8-dihydroneopterin triphosphate: step 4/4.</text>
</comment>
<dbReference type="EMBL" id="LN829119">
    <property type="protein sequence ID" value="CPR15984.1"/>
    <property type="molecule type" value="Genomic_DNA"/>
</dbReference>
<protein>
    <recommendedName>
        <fullName evidence="4">2-amino-4-hydroxy-6-hydroxymethyldihydropteridine pyrophosphokinase</fullName>
        <ecNumber evidence="3">2.7.6.3</ecNumber>
    </recommendedName>
    <alternativeName>
        <fullName evidence="11">6-hydroxymethyl-7,8-dihydropterin pyrophosphokinase</fullName>
    </alternativeName>
    <alternativeName>
        <fullName evidence="12">7,8-dihydro-6-hydroxymethylpterin-pyrophosphokinase</fullName>
    </alternativeName>
</protein>
<evidence type="ECO:0000313" key="14">
    <source>
        <dbReference type="EMBL" id="CPR15984.1"/>
    </source>
</evidence>
<evidence type="ECO:0000256" key="6">
    <source>
        <dbReference type="ARBA" id="ARBA00022741"/>
    </source>
</evidence>
<evidence type="ECO:0000256" key="1">
    <source>
        <dbReference type="ARBA" id="ARBA00005051"/>
    </source>
</evidence>
<dbReference type="PROSITE" id="PS00794">
    <property type="entry name" value="HPPK"/>
    <property type="match status" value="1"/>
</dbReference>
<comment type="function">
    <text evidence="10">Catalyzes the transfer of pyrophosphate from adenosine triphosphate (ATP) to 6-hydroxymethyl-7,8-dihydropterin, an enzymatic step in folate biosynthesis pathway.</text>
</comment>
<reference evidence="15" key="1">
    <citation type="submission" date="2015-02" db="EMBL/GenBank/DDBJ databases">
        <authorList>
            <person name="Chooi Y.-H."/>
        </authorList>
    </citation>
    <scope>NUCLEOTIDE SEQUENCE [LARGE SCALE GENOMIC DNA]</scope>
    <source>
        <strain evidence="15">strain Y</strain>
    </source>
</reference>
<keyword evidence="5 14" id="KW-0808">Transferase</keyword>
<dbReference type="GO" id="GO:0003848">
    <property type="term" value="F:2-amino-4-hydroxy-6-hydroxymethyldihydropteridine diphosphokinase activity"/>
    <property type="evidence" value="ECO:0007669"/>
    <property type="project" value="UniProtKB-EC"/>
</dbReference>
<evidence type="ECO:0000256" key="8">
    <source>
        <dbReference type="ARBA" id="ARBA00022840"/>
    </source>
</evidence>
<dbReference type="EC" id="2.7.6.3" evidence="3"/>
<dbReference type="GO" id="GO:0046654">
    <property type="term" value="P:tetrahydrofolate biosynthetic process"/>
    <property type="evidence" value="ECO:0007669"/>
    <property type="project" value="UniProtKB-UniPathway"/>
</dbReference>
<dbReference type="CDD" id="cd00483">
    <property type="entry name" value="HPPK"/>
    <property type="match status" value="1"/>
</dbReference>
<evidence type="ECO:0000256" key="9">
    <source>
        <dbReference type="ARBA" id="ARBA00022909"/>
    </source>
</evidence>
<evidence type="ECO:0000256" key="11">
    <source>
        <dbReference type="ARBA" id="ARBA00029766"/>
    </source>
</evidence>
<dbReference type="InterPro" id="IPR035907">
    <property type="entry name" value="Hppk_sf"/>
</dbReference>
<dbReference type="Pfam" id="PF01288">
    <property type="entry name" value="HPPK"/>
    <property type="match status" value="1"/>
</dbReference>